<organism evidence="2 3">
    <name type="scientific">Asprobacillus argus</name>
    <dbReference type="NCBI Taxonomy" id="3076534"/>
    <lineage>
        <taxon>Bacteria</taxon>
        <taxon>Pseudomonadati</taxon>
        <taxon>Bacteroidota</taxon>
        <taxon>Flavobacteriia</taxon>
        <taxon>Flavobacteriales</taxon>
        <taxon>Flavobacteriaceae</taxon>
        <taxon>Asprobacillus</taxon>
    </lineage>
</organism>
<feature type="transmembrane region" description="Helical" evidence="1">
    <location>
        <begin position="241"/>
        <end position="260"/>
    </location>
</feature>
<keyword evidence="1" id="KW-0812">Transmembrane</keyword>
<keyword evidence="3" id="KW-1185">Reference proteome</keyword>
<comment type="caution">
    <text evidence="2">The sequence shown here is derived from an EMBL/GenBank/DDBJ whole genome shotgun (WGS) entry which is preliminary data.</text>
</comment>
<evidence type="ECO:0008006" key="4">
    <source>
        <dbReference type="Google" id="ProtNLM"/>
    </source>
</evidence>
<name>A0ABU3LGX6_9FLAO</name>
<evidence type="ECO:0000313" key="3">
    <source>
        <dbReference type="Proteomes" id="UP001257277"/>
    </source>
</evidence>
<dbReference type="InterPro" id="IPR016032">
    <property type="entry name" value="Sig_transdc_resp-reg_C-effctor"/>
</dbReference>
<dbReference type="RefSeq" id="WP_349242226.1">
    <property type="nucleotide sequence ID" value="NZ_JAVTTO010000004.1"/>
</dbReference>
<sequence length="420" mass="49888">MKRKTIKNLLFFILILFYISFSFSQEKIILNGDDWHYYDKGYLDTDWYKEPVNSSWKIGKTPIGYGDRKVVTSINYGNDKENKHITKYFKKDIYIKRDFIAYEFKIQYDDGFVLYVNGEELYRENMPNGSVTNETLAVVRIQGREESEFKIKIFEPNIFKKGKNTISVGIHQNRASSSDCIFSLDLFGHTNPQILTLLVEDKNESNKILQHEIKKINSRFEREKLNIQNENLASANYSLKFLLFIISFLLILALIGYYFFVNNLRSKESKSLQELTQMKSLVFEKEKEMMITSTNLLHNKQYFKEIKADLKGLKTEDKASVKNIINQINLVLERDEEWNHLKEHFNTVFEGFYDRLLQKHSTLTETELRHCMFIKLHMQTKEISRILLIDPRSVQTARYRIKKKMNLDEDQDLREYLLNI</sequence>
<evidence type="ECO:0000256" key="1">
    <source>
        <dbReference type="SAM" id="Phobius"/>
    </source>
</evidence>
<dbReference type="SUPFAM" id="SSF46894">
    <property type="entry name" value="C-terminal effector domain of the bipartite response regulators"/>
    <property type="match status" value="1"/>
</dbReference>
<dbReference type="Gene3D" id="2.60.120.260">
    <property type="entry name" value="Galactose-binding domain-like"/>
    <property type="match status" value="1"/>
</dbReference>
<protein>
    <recommendedName>
        <fullName evidence="4">HTH luxR-type domain-containing protein</fullName>
    </recommendedName>
</protein>
<proteinExistence type="predicted"/>
<evidence type="ECO:0000313" key="2">
    <source>
        <dbReference type="EMBL" id="MDT7832975.1"/>
    </source>
</evidence>
<dbReference type="Gene3D" id="1.10.10.10">
    <property type="entry name" value="Winged helix-like DNA-binding domain superfamily/Winged helix DNA-binding domain"/>
    <property type="match status" value="1"/>
</dbReference>
<gene>
    <name evidence="2" type="ORF">RQM59_11325</name>
</gene>
<keyword evidence="1" id="KW-1133">Transmembrane helix</keyword>
<dbReference type="EMBL" id="JAVTTO010000004">
    <property type="protein sequence ID" value="MDT7832975.1"/>
    <property type="molecule type" value="Genomic_DNA"/>
</dbReference>
<reference evidence="2 3" key="1">
    <citation type="submission" date="2023-09" db="EMBL/GenBank/DDBJ databases">
        <title>Novel taxa isolated from Blanes Bay.</title>
        <authorList>
            <person name="Rey-Velasco X."/>
            <person name="Lucena T."/>
        </authorList>
    </citation>
    <scope>NUCLEOTIDE SEQUENCE [LARGE SCALE GENOMIC DNA]</scope>
    <source>
        <strain evidence="2 3">S356</strain>
    </source>
</reference>
<accession>A0ABU3LGX6</accession>
<dbReference type="InterPro" id="IPR036388">
    <property type="entry name" value="WH-like_DNA-bd_sf"/>
</dbReference>
<dbReference type="Proteomes" id="UP001257277">
    <property type="component" value="Unassembled WGS sequence"/>
</dbReference>
<keyword evidence="1" id="KW-0472">Membrane</keyword>